<evidence type="ECO:0000313" key="4">
    <source>
        <dbReference type="Proteomes" id="UP000000270"/>
    </source>
</evidence>
<dbReference type="Pfam" id="PF04314">
    <property type="entry name" value="PCuAC"/>
    <property type="match status" value="1"/>
</dbReference>
<reference evidence="3 4" key="6">
    <citation type="journal article" date="2011" name="Appl. Environ. Microbiol.">
        <title>Involvement of the azorhizobial chromosome partition gene (parA) in the onset of bacteroid differentiation during Sesbania rostrata stem nodule development.</title>
        <authorList>
            <person name="Liu CT."/>
            <person name="Lee KB."/>
            <person name="Wang YS."/>
            <person name="Peng MH."/>
            <person name="Lee KT."/>
            <person name="Suzuki S."/>
            <person name="Suzuki T."/>
            <person name="Oyaizu H."/>
        </authorList>
    </citation>
    <scope>NUCLEOTIDE SEQUENCE [LARGE SCALE GENOMIC DNA]</scope>
    <source>
        <strain evidence="4">ATCC 43989 / DSM 5975 / JCM 20966 / LMG 6465 / NBRC 14845 / NCIMB 13405 / ORS 571</strain>
    </source>
</reference>
<reference evidence="3 4" key="5">
    <citation type="journal article" date="2010" name="Appl. Environ. Microbiol.">
        <title>phrR-like gene praR of Azorhizobium caulinodans ORS571 is essential for symbiosis with Sesbania rostrata and is involved in expression of reb genes.</title>
        <authorList>
            <person name="Akiba N."/>
            <person name="Aono T."/>
            <person name="Toyazaki H."/>
            <person name="Sato S."/>
            <person name="Oyaizu H."/>
        </authorList>
    </citation>
    <scope>NUCLEOTIDE SEQUENCE [LARGE SCALE GENOMIC DNA]</scope>
    <source>
        <strain evidence="4">ATCC 43989 / DSM 5975 / JCM 20966 / LMG 6465 / NBRC 14845 / NCIMB 13405 / ORS 571</strain>
    </source>
</reference>
<dbReference type="InterPro" id="IPR058248">
    <property type="entry name" value="Lxx211020-like"/>
</dbReference>
<dbReference type="HOGENOM" id="CLU_893753_0_0_5"/>
<dbReference type="InterPro" id="IPR021174">
    <property type="entry name" value="UCP037139"/>
</dbReference>
<dbReference type="KEGG" id="azc:AZC_0450"/>
<keyword evidence="1" id="KW-0732">Signal</keyword>
<reference evidence="4" key="2">
    <citation type="submission" date="2007-04" db="EMBL/GenBank/DDBJ databases">
        <title>Complete genome sequence of the nitrogen-fixing bacterium Azorhizobium caulinodans ORS571.</title>
        <authorList>
            <person name="Lee K.B."/>
            <person name="Backer P.D."/>
            <person name="Aono T."/>
            <person name="Liu C.T."/>
            <person name="Suzuki S."/>
            <person name="Suzuki T."/>
            <person name="Kaneko T."/>
            <person name="Yamada M."/>
            <person name="Tabata S."/>
            <person name="Kupfer D.M."/>
            <person name="Najar F.Z."/>
            <person name="Wiley G.B."/>
            <person name="Roe B."/>
            <person name="Binnewies T."/>
            <person name="Ussery D."/>
            <person name="Vereecke D."/>
            <person name="Gevers D."/>
            <person name="Holsters M."/>
            <person name="Oyaizu H."/>
        </authorList>
    </citation>
    <scope>NUCLEOTIDE SEQUENCE [LARGE SCALE GENOMIC DNA]</scope>
    <source>
        <strain evidence="4">ATCC 43989 / DSM 5975 / JCM 20966 / LMG 6465 / NBRC 14845 / NCIMB 13405 / ORS 571</strain>
    </source>
</reference>
<feature type="domain" description="YncI copper-binding" evidence="2">
    <location>
        <begin position="28"/>
        <end position="171"/>
    </location>
</feature>
<feature type="chain" id="PRO_5002724542" description="YncI copper-binding domain-containing protein" evidence="1">
    <location>
        <begin position="28"/>
        <end position="325"/>
    </location>
</feature>
<accession>A8ILZ1</accession>
<proteinExistence type="predicted"/>
<name>A8ILZ1_AZOC5</name>
<evidence type="ECO:0000256" key="1">
    <source>
        <dbReference type="SAM" id="SignalP"/>
    </source>
</evidence>
<reference evidence="3 4" key="3">
    <citation type="journal article" date="2008" name="BMC Genomics">
        <title>The genome of the versatile nitrogen fixer Azorhizobium caulinodans ORS571.</title>
        <authorList>
            <person name="Lee KB."/>
            <person name="Backer P.D."/>
            <person name="Aono T."/>
            <person name="Liu CT."/>
            <person name="Suzuki S."/>
            <person name="Suzuki T."/>
            <person name="Kaneko T."/>
            <person name="Yamada M."/>
            <person name="Tabata S."/>
            <person name="Kupfer D.M."/>
            <person name="Najar F.Z."/>
            <person name="Wiley G.B."/>
            <person name="Roe B."/>
            <person name="Binnewies T.T."/>
            <person name="Ussery D.W."/>
            <person name="D'Haeze W."/>
            <person name="Herder J.D."/>
            <person name="Gevers D."/>
            <person name="Vereecke D."/>
            <person name="Holsters M."/>
            <person name="Oyaizu H."/>
        </authorList>
    </citation>
    <scope>NUCLEOTIDE SEQUENCE [LARGE SCALE GENOMIC DNA]</scope>
    <source>
        <strain evidence="4">ATCC 43989 / DSM 5975 / JCM 20966 / LMG 6465 / NBRC 14845 / NCIMB 13405 / ORS 571</strain>
    </source>
</reference>
<dbReference type="InterPro" id="IPR038507">
    <property type="entry name" value="YcnI-like_sf"/>
</dbReference>
<sequence>MTQTFVSRARPLAVAALVSLTAGSASAHVVLAQKEAQPGSYQGTLKVGHGCDGSATTAIKVTIPEGVVGVKPQPKAGWTIAIETGPYAKAYPMMHGKPATEGVKTITWSGGNLPDAYYDEFVFVSTLTPDVAGQTLYFPVLQTCEKGSTNWAETPVAGQPVPPRPPAILKVAQAAASAPAASAQVKVGDLVLDAPWTRATPGGAKVAGGFLKITNTGSAPDKLLSASFERAAKGEVHEMSMANGVMTMRELAGGLEIAPGKTVELAPGGYHLMFMDLKQPLKEGEKVKGTLVFEKAGKVDVTFDVRGIGATAPAAGGMGNMGHQH</sequence>
<dbReference type="SUPFAM" id="SSF110087">
    <property type="entry name" value="DR1885-like metal-binding protein"/>
    <property type="match status" value="1"/>
</dbReference>
<reference evidence="3 4" key="1">
    <citation type="journal article" date="2007" name="Appl. Environ. Microbiol.">
        <title>Rhizobial factors required for stem nodule maturation and maintenance in Sesbania rostrata-Azorhizobium caulinodans ORS571 symbiosis.</title>
        <authorList>
            <person name="Suzuki S."/>
            <person name="Aono T."/>
            <person name="Lee KB."/>
            <person name="Suzuki T."/>
            <person name="Liu CT."/>
            <person name="Miwa H."/>
            <person name="Wakao S."/>
            <person name="Iki T."/>
            <person name="Oyaizu H."/>
        </authorList>
    </citation>
    <scope>NUCLEOTIDE SEQUENCE [LARGE SCALE GENOMIC DNA]</scope>
    <source>
        <strain evidence="4">ATCC 43989 / DSM 5975 / JCM 20966 / LMG 6465 / NBRC 14845 / NCIMB 13405 / ORS 571</strain>
    </source>
</reference>
<dbReference type="Gene3D" id="2.60.40.1890">
    <property type="entry name" value="PCu(A)C copper chaperone"/>
    <property type="match status" value="1"/>
</dbReference>
<dbReference type="EMBL" id="AP009384">
    <property type="protein sequence ID" value="BAF86448.1"/>
    <property type="molecule type" value="Genomic_DNA"/>
</dbReference>
<dbReference type="Pfam" id="PF07987">
    <property type="entry name" value="DUF1775"/>
    <property type="match status" value="1"/>
</dbReference>
<reference evidence="3 4" key="4">
    <citation type="journal article" date="2009" name="Appl. Environ. Microbiol.">
        <title>Comparative genome-wide transcriptional profiling of Azorhizobium caulinodans ORS571 grown under free-living and symbiotic conditions.</title>
        <authorList>
            <person name="Tsukada S."/>
            <person name="Aono T."/>
            <person name="Akiba N."/>
            <person name="Lee KB."/>
            <person name="Liu CT."/>
            <person name="Toyazaki H."/>
            <person name="Oyaizu H."/>
        </authorList>
    </citation>
    <scope>NUCLEOTIDE SEQUENCE [LARGE SCALE GENOMIC DNA]</scope>
    <source>
        <strain evidence="4">ATCC 43989 / DSM 5975 / JCM 20966 / LMG 6465 / NBRC 14845 / NCIMB 13405 / ORS 571</strain>
    </source>
</reference>
<dbReference type="PANTHER" id="PTHR36302">
    <property type="entry name" value="BLR7088 PROTEIN"/>
    <property type="match status" value="1"/>
</dbReference>
<organism evidence="3 4">
    <name type="scientific">Azorhizobium caulinodans (strain ATCC 43989 / DSM 5975 / JCM 20966 / LMG 6465 / NBRC 14845 / NCIMB 13405 / ORS 571)</name>
    <dbReference type="NCBI Taxonomy" id="438753"/>
    <lineage>
        <taxon>Bacteria</taxon>
        <taxon>Pseudomonadati</taxon>
        <taxon>Pseudomonadota</taxon>
        <taxon>Alphaproteobacteria</taxon>
        <taxon>Hyphomicrobiales</taxon>
        <taxon>Xanthobacteraceae</taxon>
        <taxon>Azorhizobium</taxon>
    </lineage>
</organism>
<dbReference type="Gene3D" id="2.60.40.2230">
    <property type="entry name" value="Uncharacterised protein YcnI-like PF07987, DUF1775"/>
    <property type="match status" value="1"/>
</dbReference>
<dbReference type="eggNOG" id="COG2847">
    <property type="taxonomic scope" value="Bacteria"/>
</dbReference>
<evidence type="ECO:0000259" key="2">
    <source>
        <dbReference type="Pfam" id="PF07987"/>
    </source>
</evidence>
<evidence type="ECO:0000313" key="3">
    <source>
        <dbReference type="EMBL" id="BAF86448.1"/>
    </source>
</evidence>
<dbReference type="Proteomes" id="UP000000270">
    <property type="component" value="Chromosome"/>
</dbReference>
<keyword evidence="4" id="KW-1185">Reference proteome</keyword>
<dbReference type="PANTHER" id="PTHR36302:SF1">
    <property type="entry name" value="COPPER CHAPERONE PCU(A)C"/>
    <property type="match status" value="1"/>
</dbReference>
<dbReference type="InterPro" id="IPR007410">
    <property type="entry name" value="LpqE-like"/>
</dbReference>
<dbReference type="InterPro" id="IPR036182">
    <property type="entry name" value="PCuAC_sf"/>
</dbReference>
<dbReference type="PIRSF" id="PIRSF037139">
    <property type="entry name" value="UCP037139"/>
    <property type="match status" value="1"/>
</dbReference>
<dbReference type="RefSeq" id="WP_012168981.1">
    <property type="nucleotide sequence ID" value="NC_009937.1"/>
</dbReference>
<protein>
    <recommendedName>
        <fullName evidence="2">YncI copper-binding domain-containing protein</fullName>
    </recommendedName>
</protein>
<dbReference type="AlphaFoldDB" id="A8ILZ1"/>
<feature type="signal peptide" evidence="1">
    <location>
        <begin position="1"/>
        <end position="27"/>
    </location>
</feature>
<dbReference type="InterPro" id="IPR012533">
    <property type="entry name" value="YcnI-copper_dom"/>
</dbReference>
<gene>
    <name evidence="3" type="ordered locus">AZC_0450</name>
</gene>
<dbReference type="STRING" id="438753.AZC_0450"/>
<dbReference type="CDD" id="cd08545">
    <property type="entry name" value="YcnI_like"/>
    <property type="match status" value="1"/>
</dbReference>
<dbReference type="eggNOG" id="COG4549">
    <property type="taxonomic scope" value="Bacteria"/>
</dbReference>